<comment type="catalytic activity">
    <reaction evidence="6">
        <text>L-leucine + 2-oxoglutarate = 4-methyl-2-oxopentanoate + L-glutamate</text>
        <dbReference type="Rhea" id="RHEA:18321"/>
        <dbReference type="ChEBI" id="CHEBI:16810"/>
        <dbReference type="ChEBI" id="CHEBI:17865"/>
        <dbReference type="ChEBI" id="CHEBI:29985"/>
        <dbReference type="ChEBI" id="CHEBI:57427"/>
        <dbReference type="EC" id="2.6.1.42"/>
    </reaction>
</comment>
<evidence type="ECO:0000256" key="4">
    <source>
        <dbReference type="RuleBase" id="RU004106"/>
    </source>
</evidence>
<dbReference type="SUPFAM" id="SSF56752">
    <property type="entry name" value="D-aminoacid aminotransferase-like PLP-dependent enzymes"/>
    <property type="match status" value="1"/>
</dbReference>
<gene>
    <name evidence="7" type="ORF">Fmac_005183</name>
</gene>
<keyword evidence="8" id="KW-1185">Reference proteome</keyword>
<keyword evidence="6" id="KW-0032">Aminotransferase</keyword>
<dbReference type="GO" id="GO:0009082">
    <property type="term" value="P:branched-chain amino acid biosynthetic process"/>
    <property type="evidence" value="ECO:0007669"/>
    <property type="project" value="UniProtKB-KW"/>
</dbReference>
<dbReference type="InterPro" id="IPR005786">
    <property type="entry name" value="B_amino_transII"/>
</dbReference>
<dbReference type="AlphaFoldDB" id="A0ABD1N7E8"/>
<comment type="cofactor">
    <cofactor evidence="1 5">
        <name>pyridoxal 5'-phosphate</name>
        <dbReference type="ChEBI" id="CHEBI:597326"/>
    </cofactor>
</comment>
<comment type="caution">
    <text evidence="7">The sequence shown here is derived from an EMBL/GenBank/DDBJ whole genome shotgun (WGS) entry which is preliminary data.</text>
</comment>
<evidence type="ECO:0000256" key="2">
    <source>
        <dbReference type="ARBA" id="ARBA00009320"/>
    </source>
</evidence>
<dbReference type="InterPro" id="IPR018300">
    <property type="entry name" value="Aminotrans_IV_CS"/>
</dbReference>
<dbReference type="InterPro" id="IPR036038">
    <property type="entry name" value="Aminotransferase-like"/>
</dbReference>
<protein>
    <recommendedName>
        <fullName evidence="6">Branched-chain-amino-acid aminotransferase</fullName>
        <ecNumber evidence="6">2.6.1.42</ecNumber>
    </recommendedName>
</protein>
<evidence type="ECO:0000256" key="6">
    <source>
        <dbReference type="RuleBase" id="RU004517"/>
    </source>
</evidence>
<dbReference type="Pfam" id="PF01063">
    <property type="entry name" value="Aminotran_4"/>
    <property type="match status" value="1"/>
</dbReference>
<dbReference type="EC" id="2.6.1.42" evidence="6"/>
<keyword evidence="3 5" id="KW-0663">Pyridoxal phosphate</keyword>
<reference evidence="7 8" key="1">
    <citation type="submission" date="2024-08" db="EMBL/GenBank/DDBJ databases">
        <title>Insights into the chromosomal genome structure of Flemingia macrophylla.</title>
        <authorList>
            <person name="Ding Y."/>
            <person name="Zhao Y."/>
            <person name="Bi W."/>
            <person name="Wu M."/>
            <person name="Zhao G."/>
            <person name="Gong Y."/>
            <person name="Li W."/>
            <person name="Zhang P."/>
        </authorList>
    </citation>
    <scope>NUCLEOTIDE SEQUENCE [LARGE SCALE GENOMIC DNA]</scope>
    <source>
        <strain evidence="7">DYQJB</strain>
        <tissue evidence="7">Leaf</tissue>
    </source>
</reference>
<dbReference type="Proteomes" id="UP001603857">
    <property type="component" value="Unassembled WGS sequence"/>
</dbReference>
<dbReference type="InterPro" id="IPR043132">
    <property type="entry name" value="BCAT-like_C"/>
</dbReference>
<keyword evidence="6" id="KW-0100">Branched-chain amino acid biosynthesis</keyword>
<dbReference type="PANTHER" id="PTHR42825:SF32">
    <property type="entry name" value="BRANCHED-CHAIN-AMINO-ACID AMINOTRANSFERASE"/>
    <property type="match status" value="1"/>
</dbReference>
<dbReference type="InterPro" id="IPR001544">
    <property type="entry name" value="Aminotrans_IV"/>
</dbReference>
<dbReference type="PANTHER" id="PTHR42825">
    <property type="entry name" value="AMINO ACID AMINOTRANSFERASE"/>
    <property type="match status" value="1"/>
</dbReference>
<accession>A0ABD1N7E8</accession>
<dbReference type="GO" id="GO:0008652">
    <property type="term" value="P:amino acid biosynthetic process"/>
    <property type="evidence" value="ECO:0007669"/>
    <property type="project" value="UniProtKB-KW"/>
</dbReference>
<keyword evidence="6" id="KW-0808">Transferase</keyword>
<comment type="catalytic activity">
    <reaction evidence="6">
        <text>L-valine + 2-oxoglutarate = 3-methyl-2-oxobutanoate + L-glutamate</text>
        <dbReference type="Rhea" id="RHEA:24813"/>
        <dbReference type="ChEBI" id="CHEBI:11851"/>
        <dbReference type="ChEBI" id="CHEBI:16810"/>
        <dbReference type="ChEBI" id="CHEBI:29985"/>
        <dbReference type="ChEBI" id="CHEBI:57762"/>
        <dbReference type="EC" id="2.6.1.42"/>
    </reaction>
</comment>
<evidence type="ECO:0000256" key="3">
    <source>
        <dbReference type="ARBA" id="ARBA00022898"/>
    </source>
</evidence>
<comment type="similarity">
    <text evidence="2 4">Belongs to the class-IV pyridoxal-phosphate-dependent aminotransferase family.</text>
</comment>
<dbReference type="EMBL" id="JBGMDY010000002">
    <property type="protein sequence ID" value="KAL2343898.1"/>
    <property type="molecule type" value="Genomic_DNA"/>
</dbReference>
<name>A0ABD1N7E8_9FABA</name>
<dbReference type="Gene3D" id="3.20.10.10">
    <property type="entry name" value="D-amino Acid Aminotransferase, subunit A, domain 2"/>
    <property type="match status" value="1"/>
</dbReference>
<dbReference type="GO" id="GO:0004084">
    <property type="term" value="F:branched-chain-amino-acid transaminase activity"/>
    <property type="evidence" value="ECO:0007669"/>
    <property type="project" value="UniProtKB-EC"/>
</dbReference>
<keyword evidence="6" id="KW-0028">Amino-acid biosynthesis</keyword>
<proteinExistence type="inferred from homology"/>
<organism evidence="7 8">
    <name type="scientific">Flemingia macrophylla</name>
    <dbReference type="NCBI Taxonomy" id="520843"/>
    <lineage>
        <taxon>Eukaryota</taxon>
        <taxon>Viridiplantae</taxon>
        <taxon>Streptophyta</taxon>
        <taxon>Embryophyta</taxon>
        <taxon>Tracheophyta</taxon>
        <taxon>Spermatophyta</taxon>
        <taxon>Magnoliopsida</taxon>
        <taxon>eudicotyledons</taxon>
        <taxon>Gunneridae</taxon>
        <taxon>Pentapetalae</taxon>
        <taxon>rosids</taxon>
        <taxon>fabids</taxon>
        <taxon>Fabales</taxon>
        <taxon>Fabaceae</taxon>
        <taxon>Papilionoideae</taxon>
        <taxon>50 kb inversion clade</taxon>
        <taxon>NPAAA clade</taxon>
        <taxon>indigoferoid/millettioid clade</taxon>
        <taxon>Phaseoleae</taxon>
        <taxon>Flemingia</taxon>
    </lineage>
</organism>
<evidence type="ECO:0000313" key="8">
    <source>
        <dbReference type="Proteomes" id="UP001603857"/>
    </source>
</evidence>
<sequence>MIPPHTTPTAAMHHVFEVTKEAKAKGFNDVLFLDAEEHKYVEEVASCNAFIVKGHLISTSPLHGTILPGITRKSVIELARDLGYKVEERKFTVDELLEADEVFCSGTAVGISEVGSVTYKDKRAEFKSGPHSVTHELYDMITGIQTGVVEDKNEWMVLIE</sequence>
<evidence type="ECO:0000256" key="5">
    <source>
        <dbReference type="RuleBase" id="RU004516"/>
    </source>
</evidence>
<evidence type="ECO:0000256" key="1">
    <source>
        <dbReference type="ARBA" id="ARBA00001933"/>
    </source>
</evidence>
<dbReference type="PROSITE" id="PS00770">
    <property type="entry name" value="AA_TRANSFER_CLASS_4"/>
    <property type="match status" value="1"/>
</dbReference>
<evidence type="ECO:0000313" key="7">
    <source>
        <dbReference type="EMBL" id="KAL2343898.1"/>
    </source>
</evidence>
<comment type="catalytic activity">
    <reaction evidence="6">
        <text>L-isoleucine + 2-oxoglutarate = (S)-3-methyl-2-oxopentanoate + L-glutamate</text>
        <dbReference type="Rhea" id="RHEA:24801"/>
        <dbReference type="ChEBI" id="CHEBI:16810"/>
        <dbReference type="ChEBI" id="CHEBI:29985"/>
        <dbReference type="ChEBI" id="CHEBI:35146"/>
        <dbReference type="ChEBI" id="CHEBI:58045"/>
        <dbReference type="EC" id="2.6.1.42"/>
    </reaction>
</comment>